<gene>
    <name evidence="1" type="ORF">VFH_IV025320</name>
</gene>
<reference evidence="1 2" key="1">
    <citation type="submission" date="2023-01" db="EMBL/GenBank/DDBJ databases">
        <authorList>
            <person name="Kreplak J."/>
        </authorList>
    </citation>
    <scope>NUCLEOTIDE SEQUENCE [LARGE SCALE GENOMIC DNA]</scope>
</reference>
<name>A0AAV1A925_VICFA</name>
<evidence type="ECO:0000313" key="1">
    <source>
        <dbReference type="EMBL" id="CAI8607160.1"/>
    </source>
</evidence>
<protein>
    <submittedName>
        <fullName evidence="1">Uncharacterized protein</fullName>
    </submittedName>
</protein>
<dbReference type="Proteomes" id="UP001157006">
    <property type="component" value="Chromosome 4"/>
</dbReference>
<evidence type="ECO:0000313" key="2">
    <source>
        <dbReference type="Proteomes" id="UP001157006"/>
    </source>
</evidence>
<keyword evidence="2" id="KW-1185">Reference proteome</keyword>
<dbReference type="AlphaFoldDB" id="A0AAV1A925"/>
<accession>A0AAV1A925</accession>
<organism evidence="1 2">
    <name type="scientific">Vicia faba</name>
    <name type="common">Broad bean</name>
    <name type="synonym">Faba vulgaris</name>
    <dbReference type="NCBI Taxonomy" id="3906"/>
    <lineage>
        <taxon>Eukaryota</taxon>
        <taxon>Viridiplantae</taxon>
        <taxon>Streptophyta</taxon>
        <taxon>Embryophyta</taxon>
        <taxon>Tracheophyta</taxon>
        <taxon>Spermatophyta</taxon>
        <taxon>Magnoliopsida</taxon>
        <taxon>eudicotyledons</taxon>
        <taxon>Gunneridae</taxon>
        <taxon>Pentapetalae</taxon>
        <taxon>rosids</taxon>
        <taxon>fabids</taxon>
        <taxon>Fabales</taxon>
        <taxon>Fabaceae</taxon>
        <taxon>Papilionoideae</taxon>
        <taxon>50 kb inversion clade</taxon>
        <taxon>NPAAA clade</taxon>
        <taxon>Hologalegina</taxon>
        <taxon>IRL clade</taxon>
        <taxon>Fabeae</taxon>
        <taxon>Vicia</taxon>
    </lineage>
</organism>
<dbReference type="EMBL" id="OX451739">
    <property type="protein sequence ID" value="CAI8607160.1"/>
    <property type="molecule type" value="Genomic_DNA"/>
</dbReference>
<proteinExistence type="predicted"/>
<sequence length="142" mass="15951">MEPTLKGGPQARGSTKQKISALRNFLGYGKGFLPKWNRWNALLPAKYTELGLPFVQPLPLFYSDLYFLLCFLVSSILLCLQPVLELYPVLPLACPEDGFTLQSRFDHCEFGSSIHRSGGSLRGDGKVGESWLWTERKKAVVE</sequence>